<dbReference type="InterPro" id="IPR011050">
    <property type="entry name" value="Pectin_lyase_fold/virulence"/>
</dbReference>
<dbReference type="PROSITE" id="PS50835">
    <property type="entry name" value="IG_LIKE"/>
    <property type="match status" value="1"/>
</dbReference>
<organism evidence="10 11">
    <name type="scientific">Lutispora saccharofermentans</name>
    <dbReference type="NCBI Taxonomy" id="3024236"/>
    <lineage>
        <taxon>Bacteria</taxon>
        <taxon>Bacillati</taxon>
        <taxon>Bacillota</taxon>
        <taxon>Clostridia</taxon>
        <taxon>Lutisporales</taxon>
        <taxon>Lutisporaceae</taxon>
        <taxon>Lutispora</taxon>
    </lineage>
</organism>
<evidence type="ECO:0000259" key="9">
    <source>
        <dbReference type="PROSITE" id="PS51272"/>
    </source>
</evidence>
<feature type="domain" description="Ig-like" evidence="8">
    <location>
        <begin position="349"/>
        <end position="445"/>
    </location>
</feature>
<sequence length="1794" mass="183812">MLAVEGKAEITAPMLPMRGILAAGTPDTSWYTANPSASSFEIGTADQLAGLALLLTNVTPSVSDGFTGKTIKLTDNIDLSAYQSGSGWTPIGTHWAFKGTFDGNGKTITGLTISGVQDVNIHGLFGNVNGGTIKNLRLDDINVFARGQYAGGIVGSVGENGTIENCSVSGTISAPGYNNVGGIAGRNSPGIIRNCISTAAASGKGYVGGIAGVSNGIIENCYVTGNVTAETTTNCRAGGIVGGTGASSQITGCAALNGSVIGLSGETGRVFGYKTGAAQIVNNYASGNMLVNGSTVAGGSADDMNGAPKAPEDWLAAATWGSSGLNWDTGVWDITGGSLPSLKIFGAAPPASIISITQHPTPITNAIVGSISGSLSVTASVTPSGSLSYQWYQNTAESNSGGTTIGGATGASFAIPTGLTAGTYYYFCEVSAGATSVRSNVARVNVSAVADTGAPVPGAAGVIQIESIFFPTPRIALSWTKATDNVSIPSGLKYYIYRSTFDNILTVEGCEAYGALQNTGGTTDIGSYNAAWPGADTAYYFNVVVQDEAGNKAAYQPVVRNGIAFAAQPDEVTVAQGHISGALSVVVTASPAETIDYQWYFKNLAAYGSPDTLSGQTGSSFTIPTDLTAGGSYYYFCKASVKGGSIWAYSNIFKVTVSASPVAPSITGPETMTLTEGYVATSTGTYTITGTEPITVTKISGDEKITWNNGAKRLDVAAGLTQGSYPVTLQAENSFSQIGTLTFTLTVNPDPDIAIVETAKIAAETAAYPEVSQAICGSEEAVRDYVKSIAETAVNNASVTVAINKVSYNAPTAGDADNPSGTNGSYEFTVTVSKGAQSRTTGQKSISIIATPFSGIPNANAVAAAKTALVDGTVNVAYGATQDDKTAAVQSYVNALLTGDAAGVQAIVTYNSGTGKYDVALSKGSAADSKSLTMTVTEAPDPDIAIVDTAKSAAEGASYSNMTQESATSESIIIMALRSTAETAIGNGSVTITINKLSYTVPVAGTSANPNGTDGSYVFTITVSKGLQSQTTVQKTITITATAFSGITDVQAVAAAKTALADGTVNVAYGATQDDKTAAVQSYVNSLLTGDAAGVTAIVSHISGSQYNVELSKGSANDSKILTMTIIEGAAPVINATISPTGVSYDLSNPGDISTAITWNSASTVTDVVYGTTPLATPAHYDVIVSELIIKNSYLGAQGFTEGDRLEFTISFDKGAPSTLTVDIADSYIPSSNANLSGLTVGGSTVSGFDPDVASYDVELPYGTNPGSTAATVGATADDAKAAVSITQAAFLPGSATVEVTAEDKINTKTYTINFTLEQAPATYTVTFNLNGGTRTGGGELIQSVIHGGSATAPTVSRSGYTFTGWDKAFNNVTSDLTITANWREDNNGDDTGGNKGSSDGGGNDTPSTPPVSNITIYKKPDQPTMASMNLTAAADKNGVAIVTITEAQVKELIDAAKKDAKSKGKAADGIGVSLNIAFNTDGKSVSVKLDEKTLALLEKEGVKRFDVNTPLVSFSFDKIAIQETKAQASGTVTIAANPVTKLSNAAKALIGNRPVYDLTVSYQKNGKTEYVSDFKTGTVTLGILYNPARNEQTGNIYGVYVGKDGKPQMLANSSYDNGRVIFGRNSLSIYGIGYKAPAPDFTDTAKHWAKDDIDFVTSYDLLSGTSATAFAPDAAITRADFLMALGKLSGADVSGYNTGSGKLGPALSISRQDMAVMMQNYAKATGYKLPVSAAAVTFSDSVKIAAYAKDAVTAIQQAGIMQGKGSNAFDPTGNATRGEASAILHRFVELVID</sequence>
<evidence type="ECO:0000256" key="1">
    <source>
        <dbReference type="ARBA" id="ARBA00004196"/>
    </source>
</evidence>
<dbReference type="SUPFAM" id="SSF51126">
    <property type="entry name" value="Pectin lyase-like"/>
    <property type="match status" value="1"/>
</dbReference>
<evidence type="ECO:0000256" key="2">
    <source>
        <dbReference type="ARBA" id="ARBA00022729"/>
    </source>
</evidence>
<dbReference type="InterPro" id="IPR014756">
    <property type="entry name" value="Ig_E-set"/>
</dbReference>
<dbReference type="Gene3D" id="2.60.40.4270">
    <property type="entry name" value="Listeria-Bacteroides repeat domain"/>
    <property type="match status" value="1"/>
</dbReference>
<gene>
    <name evidence="10" type="ORF">LJD61_14585</name>
</gene>
<feature type="compositionally biased region" description="Gly residues" evidence="7">
    <location>
        <begin position="1391"/>
        <end position="1404"/>
    </location>
</feature>
<feature type="region of interest" description="Disordered" evidence="7">
    <location>
        <begin position="1381"/>
        <end position="1419"/>
    </location>
</feature>
<proteinExistence type="predicted"/>
<evidence type="ECO:0000313" key="10">
    <source>
        <dbReference type="EMBL" id="MCQ1530766.1"/>
    </source>
</evidence>
<evidence type="ECO:0000256" key="7">
    <source>
        <dbReference type="SAM" id="MobiDB-lite"/>
    </source>
</evidence>
<reference evidence="10 11" key="1">
    <citation type="submission" date="2021-10" db="EMBL/GenBank/DDBJ databases">
        <title>Lutispora strain m25 sp. nov., a thermophilic, non-spore-forming bacterium isolated from a lab-scale methanogenic bioreactor digesting anaerobic sludge.</title>
        <authorList>
            <person name="El Houari A."/>
            <person name="Mcdonald J."/>
        </authorList>
    </citation>
    <scope>NUCLEOTIDE SEQUENCE [LARGE SCALE GENOMIC DNA]</scope>
    <source>
        <strain evidence="11">m25</strain>
    </source>
</reference>
<dbReference type="Pfam" id="PF09479">
    <property type="entry name" value="Flg_new"/>
    <property type="match status" value="1"/>
</dbReference>
<dbReference type="Pfam" id="PF00395">
    <property type="entry name" value="SLH"/>
    <property type="match status" value="2"/>
</dbReference>
<comment type="subcellular location">
    <subcellularLocation>
        <location evidence="1">Cell envelope</location>
    </subcellularLocation>
</comment>
<dbReference type="Gene3D" id="2.60.40.10">
    <property type="entry name" value="Immunoglobulins"/>
    <property type="match status" value="2"/>
</dbReference>
<keyword evidence="4" id="KW-0136">Cellulose degradation</keyword>
<dbReference type="EMBL" id="JAJEKE010000014">
    <property type="protein sequence ID" value="MCQ1530766.1"/>
    <property type="molecule type" value="Genomic_DNA"/>
</dbReference>
<dbReference type="Gene3D" id="2.160.20.110">
    <property type="match status" value="1"/>
</dbReference>
<dbReference type="Pfam" id="PF03442">
    <property type="entry name" value="CBM_X2"/>
    <property type="match status" value="1"/>
</dbReference>
<dbReference type="PROSITE" id="PS51272">
    <property type="entry name" value="SLH"/>
    <property type="match status" value="2"/>
</dbReference>
<dbReference type="Proteomes" id="UP001651880">
    <property type="component" value="Unassembled WGS sequence"/>
</dbReference>
<dbReference type="InterPro" id="IPR005102">
    <property type="entry name" value="Carbo-bd_X2"/>
</dbReference>
<feature type="domain" description="SLH" evidence="9">
    <location>
        <begin position="1637"/>
        <end position="1700"/>
    </location>
</feature>
<keyword evidence="11" id="KW-1185">Reference proteome</keyword>
<evidence type="ECO:0000259" key="8">
    <source>
        <dbReference type="PROSITE" id="PS50835"/>
    </source>
</evidence>
<keyword evidence="3" id="KW-0677">Repeat</keyword>
<dbReference type="InterPro" id="IPR042229">
    <property type="entry name" value="Listeria/Bacterioides_rpt_sf"/>
</dbReference>
<evidence type="ECO:0000256" key="4">
    <source>
        <dbReference type="ARBA" id="ARBA00023001"/>
    </source>
</evidence>
<accession>A0ABT1NKH9</accession>
<dbReference type="InterPro" id="IPR013783">
    <property type="entry name" value="Ig-like_fold"/>
</dbReference>
<dbReference type="InterPro" id="IPR007110">
    <property type="entry name" value="Ig-like_dom"/>
</dbReference>
<dbReference type="InterPro" id="IPR011493">
    <property type="entry name" value="GLUG"/>
</dbReference>
<feature type="domain" description="SLH" evidence="9">
    <location>
        <begin position="1736"/>
        <end position="1794"/>
    </location>
</feature>
<evidence type="ECO:0000256" key="3">
    <source>
        <dbReference type="ARBA" id="ARBA00022737"/>
    </source>
</evidence>
<name>A0ABT1NKH9_9FIRM</name>
<dbReference type="Pfam" id="PF07581">
    <property type="entry name" value="Glug"/>
    <property type="match status" value="2"/>
</dbReference>
<evidence type="ECO:0000256" key="6">
    <source>
        <dbReference type="ARBA" id="ARBA00023326"/>
    </source>
</evidence>
<dbReference type="InterPro" id="IPR001119">
    <property type="entry name" value="SLH_dom"/>
</dbReference>
<dbReference type="SUPFAM" id="SSF81296">
    <property type="entry name" value="E set domains"/>
    <property type="match status" value="1"/>
</dbReference>
<dbReference type="InterPro" id="IPR013378">
    <property type="entry name" value="InlB-like_B-rpt"/>
</dbReference>
<evidence type="ECO:0000313" key="11">
    <source>
        <dbReference type="Proteomes" id="UP001651880"/>
    </source>
</evidence>
<keyword evidence="2" id="KW-0732">Signal</keyword>
<keyword evidence="6" id="KW-0624">Polysaccharide degradation</keyword>
<evidence type="ECO:0000256" key="5">
    <source>
        <dbReference type="ARBA" id="ARBA00023277"/>
    </source>
</evidence>
<protein>
    <submittedName>
        <fullName evidence="10">S-layer homology domain-containing protein</fullName>
    </submittedName>
</protein>
<dbReference type="RefSeq" id="WP_255228287.1">
    <property type="nucleotide sequence ID" value="NZ_JAJEKE010000014.1"/>
</dbReference>
<comment type="caution">
    <text evidence="10">The sequence shown here is derived from an EMBL/GenBank/DDBJ whole genome shotgun (WGS) entry which is preliminary data.</text>
</comment>
<keyword evidence="5" id="KW-0119">Carbohydrate metabolism</keyword>